<sequence length="158" mass="17420">MATVQFRVLIVLDGEDRVGFSNRNLTLDLAMTYNALRRSGVEVVFACEGGGFPAVAGHMRKFTDEPEIARFLSDKTARSDIADALTIEQIVVDDFDFAIFFLAEPTDLGPANALKLLFLDEGKKVVLPHGTPARQNGRGLLIVRNSAVDFDWLTSIFE</sequence>
<name>A0A368JX13_9HYPH</name>
<evidence type="ECO:0000313" key="1">
    <source>
        <dbReference type="EMBL" id="RCS21708.1"/>
    </source>
</evidence>
<protein>
    <submittedName>
        <fullName evidence="1">Uncharacterized protein</fullName>
    </submittedName>
</protein>
<organism evidence="1 2">
    <name type="scientific">Phyllobacterium salinisoli</name>
    <dbReference type="NCBI Taxonomy" id="1899321"/>
    <lineage>
        <taxon>Bacteria</taxon>
        <taxon>Pseudomonadati</taxon>
        <taxon>Pseudomonadota</taxon>
        <taxon>Alphaproteobacteria</taxon>
        <taxon>Hyphomicrobiales</taxon>
        <taxon>Phyllobacteriaceae</taxon>
        <taxon>Phyllobacterium</taxon>
    </lineage>
</organism>
<dbReference type="InterPro" id="IPR029062">
    <property type="entry name" value="Class_I_gatase-like"/>
</dbReference>
<proteinExistence type="predicted"/>
<dbReference type="SUPFAM" id="SSF52317">
    <property type="entry name" value="Class I glutamine amidotransferase-like"/>
    <property type="match status" value="1"/>
</dbReference>
<dbReference type="Gene3D" id="3.40.50.880">
    <property type="match status" value="1"/>
</dbReference>
<dbReference type="AlphaFoldDB" id="A0A368JX13"/>
<comment type="caution">
    <text evidence="1">The sequence shown here is derived from an EMBL/GenBank/DDBJ whole genome shotgun (WGS) entry which is preliminary data.</text>
</comment>
<dbReference type="Proteomes" id="UP000253420">
    <property type="component" value="Unassembled WGS sequence"/>
</dbReference>
<dbReference type="OrthoDB" id="9792284at2"/>
<keyword evidence="2" id="KW-1185">Reference proteome</keyword>
<gene>
    <name evidence="1" type="ORF">DUT91_22250</name>
</gene>
<dbReference type="RefSeq" id="WP_114442664.1">
    <property type="nucleotide sequence ID" value="NZ_QOZG01000016.1"/>
</dbReference>
<dbReference type="EMBL" id="QOZG01000016">
    <property type="protein sequence ID" value="RCS21708.1"/>
    <property type="molecule type" value="Genomic_DNA"/>
</dbReference>
<evidence type="ECO:0000313" key="2">
    <source>
        <dbReference type="Proteomes" id="UP000253420"/>
    </source>
</evidence>
<reference evidence="1 2" key="1">
    <citation type="submission" date="2018-07" db="EMBL/GenBank/DDBJ databases">
        <title>The draft genome of Phyllobacterium salinisoli.</title>
        <authorList>
            <person name="Liu L."/>
            <person name="Li L."/>
            <person name="Zhang X."/>
            <person name="Liang L."/>
        </authorList>
    </citation>
    <scope>NUCLEOTIDE SEQUENCE [LARGE SCALE GENOMIC DNA]</scope>
    <source>
        <strain evidence="1 2">LLAN61</strain>
    </source>
</reference>
<accession>A0A368JX13</accession>